<evidence type="ECO:0000256" key="6">
    <source>
        <dbReference type="ARBA" id="ARBA00023136"/>
    </source>
</evidence>
<dbReference type="EMBL" id="JBJUIK010000002">
    <property type="protein sequence ID" value="KAL3535628.1"/>
    <property type="molecule type" value="Genomic_DNA"/>
</dbReference>
<keyword evidence="6 7" id="KW-0472">Membrane</keyword>
<evidence type="ECO:0000256" key="5">
    <source>
        <dbReference type="ARBA" id="ARBA00022989"/>
    </source>
</evidence>
<dbReference type="InterPro" id="IPR004895">
    <property type="entry name" value="Prenylated_rab_accept_PRA1"/>
</dbReference>
<keyword evidence="5 7" id="KW-1133">Transmembrane helix</keyword>
<organism evidence="8 9">
    <name type="scientific">Cinchona calisaya</name>
    <dbReference type="NCBI Taxonomy" id="153742"/>
    <lineage>
        <taxon>Eukaryota</taxon>
        <taxon>Viridiplantae</taxon>
        <taxon>Streptophyta</taxon>
        <taxon>Embryophyta</taxon>
        <taxon>Tracheophyta</taxon>
        <taxon>Spermatophyta</taxon>
        <taxon>Magnoliopsida</taxon>
        <taxon>eudicotyledons</taxon>
        <taxon>Gunneridae</taxon>
        <taxon>Pentapetalae</taxon>
        <taxon>asterids</taxon>
        <taxon>lamiids</taxon>
        <taxon>Gentianales</taxon>
        <taxon>Rubiaceae</taxon>
        <taxon>Cinchonoideae</taxon>
        <taxon>Cinchoneae</taxon>
        <taxon>Cinchona</taxon>
    </lineage>
</organism>
<name>A0ABD3AWM7_9GENT</name>
<keyword evidence="4 7" id="KW-0812">Transmembrane</keyword>
<evidence type="ECO:0000256" key="2">
    <source>
        <dbReference type="ARBA" id="ARBA00004141"/>
    </source>
</evidence>
<comment type="function">
    <text evidence="1 7">May be involved in both secretory and endocytic intracellular trafficking in the endosomal/prevacuolar compartments.</text>
</comment>
<evidence type="ECO:0000256" key="3">
    <source>
        <dbReference type="ARBA" id="ARBA00006483"/>
    </source>
</evidence>
<gene>
    <name evidence="8" type="ORF">ACH5RR_004089</name>
</gene>
<sequence length="188" mass="21005">MTTMYGTIPTSDFHADVQLNRIRSSDLGKRRPWKEMLSSFSFPDGFKPSLSRISTNAAYFHMNYAMIVLFLLFLSLLWHPVSLIVFIVMMVAWLFLYFLRDDPIVICGYAVDERVVLTLLSISTVVVLVVRATVNVVAGVSVGIAMVVVHGAFRMTDDLNVYETRGVEGPTSLDLMESAAVSFSSSYE</sequence>
<evidence type="ECO:0000256" key="4">
    <source>
        <dbReference type="ARBA" id="ARBA00022692"/>
    </source>
</evidence>
<accession>A0ABD3AWM7</accession>
<dbReference type="GO" id="GO:0005783">
    <property type="term" value="C:endoplasmic reticulum"/>
    <property type="evidence" value="ECO:0007669"/>
    <property type="project" value="UniProtKB-ARBA"/>
</dbReference>
<dbReference type="PANTHER" id="PTHR19317">
    <property type="entry name" value="PRENYLATED RAB ACCEPTOR 1-RELATED"/>
    <property type="match status" value="1"/>
</dbReference>
<feature type="transmembrane region" description="Helical" evidence="7">
    <location>
        <begin position="136"/>
        <end position="153"/>
    </location>
</feature>
<feature type="transmembrane region" description="Helical" evidence="7">
    <location>
        <begin position="83"/>
        <end position="99"/>
    </location>
</feature>
<evidence type="ECO:0000313" key="8">
    <source>
        <dbReference type="EMBL" id="KAL3535628.1"/>
    </source>
</evidence>
<proteinExistence type="inferred from homology"/>
<dbReference type="Pfam" id="PF03208">
    <property type="entry name" value="PRA1"/>
    <property type="match status" value="1"/>
</dbReference>
<protein>
    <recommendedName>
        <fullName evidence="7">PRA1 family protein</fullName>
    </recommendedName>
</protein>
<keyword evidence="7" id="KW-0813">Transport</keyword>
<dbReference type="GO" id="GO:0016020">
    <property type="term" value="C:membrane"/>
    <property type="evidence" value="ECO:0007669"/>
    <property type="project" value="UniProtKB-SubCell"/>
</dbReference>
<feature type="transmembrane region" description="Helical" evidence="7">
    <location>
        <begin position="57"/>
        <end position="77"/>
    </location>
</feature>
<dbReference type="PANTHER" id="PTHR19317:SF2">
    <property type="entry name" value="PRA1 FAMILY PROTEIN F2"/>
    <property type="match status" value="1"/>
</dbReference>
<keyword evidence="9" id="KW-1185">Reference proteome</keyword>
<evidence type="ECO:0000256" key="1">
    <source>
        <dbReference type="ARBA" id="ARBA00002501"/>
    </source>
</evidence>
<comment type="caution">
    <text evidence="8">The sequence shown here is derived from an EMBL/GenBank/DDBJ whole genome shotgun (WGS) entry which is preliminary data.</text>
</comment>
<evidence type="ECO:0000313" key="9">
    <source>
        <dbReference type="Proteomes" id="UP001630127"/>
    </source>
</evidence>
<dbReference type="GO" id="GO:0016192">
    <property type="term" value="P:vesicle-mediated transport"/>
    <property type="evidence" value="ECO:0007669"/>
    <property type="project" value="UniProtKB-ARBA"/>
</dbReference>
<comment type="subcellular location">
    <subcellularLocation>
        <location evidence="2 7">Membrane</location>
        <topology evidence="2 7">Multi-pass membrane protein</topology>
    </subcellularLocation>
</comment>
<evidence type="ECO:0000256" key="7">
    <source>
        <dbReference type="RuleBase" id="RU363107"/>
    </source>
</evidence>
<dbReference type="Proteomes" id="UP001630127">
    <property type="component" value="Unassembled WGS sequence"/>
</dbReference>
<reference evidence="8 9" key="1">
    <citation type="submission" date="2024-11" db="EMBL/GenBank/DDBJ databases">
        <title>A near-complete genome assembly of Cinchona calisaya.</title>
        <authorList>
            <person name="Lian D.C."/>
            <person name="Zhao X.W."/>
            <person name="Wei L."/>
        </authorList>
    </citation>
    <scope>NUCLEOTIDE SEQUENCE [LARGE SCALE GENOMIC DNA]</scope>
    <source>
        <tissue evidence="8">Nenye</tissue>
    </source>
</reference>
<dbReference type="AlphaFoldDB" id="A0ABD3AWM7"/>
<comment type="similarity">
    <text evidence="3 7">Belongs to the PRA1 family.</text>
</comment>